<dbReference type="InterPro" id="IPR011856">
    <property type="entry name" value="tRNA_endonuc-like_dom_sf"/>
</dbReference>
<sequence>MSEAYDFGRQAEAFVAAKYEKNDYQILERNWIFRPAEVDIIALKNNVLAIVEVKARQSKQNGFAEESVNKKKRALLAMAANEYILRHNMDVEYRFDIAVVTKGKDGWAAKIFVDAFQAHEF</sequence>
<keyword evidence="4" id="KW-1185">Reference proteome</keyword>
<dbReference type="RefSeq" id="WP_119057272.1">
    <property type="nucleotide sequence ID" value="NZ_UNSC01000001.1"/>
</dbReference>
<evidence type="ECO:0000256" key="2">
    <source>
        <dbReference type="HAMAP-Rule" id="MF_00048"/>
    </source>
</evidence>
<accession>A0A383TVP6</accession>
<protein>
    <recommendedName>
        <fullName evidence="2">UPF0102 protein SAMEA104719789_00324</fullName>
    </recommendedName>
</protein>
<reference evidence="3 4" key="1">
    <citation type="submission" date="2018-09" db="EMBL/GenBank/DDBJ databases">
        <authorList>
            <consortium name="Pathogen Informatics"/>
        </authorList>
    </citation>
    <scope>NUCLEOTIDE SEQUENCE [LARGE SCALE GENOMIC DNA]</scope>
    <source>
        <strain evidence="3 4">OH-22767</strain>
    </source>
</reference>
<dbReference type="PANTHER" id="PTHR34039:SF1">
    <property type="entry name" value="UPF0102 PROTEIN YRAN"/>
    <property type="match status" value="1"/>
</dbReference>
<dbReference type="GO" id="GO:0003676">
    <property type="term" value="F:nucleic acid binding"/>
    <property type="evidence" value="ECO:0007669"/>
    <property type="project" value="InterPro"/>
</dbReference>
<dbReference type="InterPro" id="IPR011335">
    <property type="entry name" value="Restrct_endonuc-II-like"/>
</dbReference>
<name>A0A383TVP6_9FLAO</name>
<dbReference type="EMBL" id="UNSC01000001">
    <property type="protein sequence ID" value="SZD71229.1"/>
    <property type="molecule type" value="Genomic_DNA"/>
</dbReference>
<dbReference type="AlphaFoldDB" id="A0A383TVP6"/>
<dbReference type="Gene3D" id="3.40.1350.10">
    <property type="match status" value="1"/>
</dbReference>
<dbReference type="SUPFAM" id="SSF52980">
    <property type="entry name" value="Restriction endonuclease-like"/>
    <property type="match status" value="1"/>
</dbReference>
<dbReference type="PANTHER" id="PTHR34039">
    <property type="entry name" value="UPF0102 PROTEIN YRAN"/>
    <property type="match status" value="1"/>
</dbReference>
<evidence type="ECO:0000256" key="1">
    <source>
        <dbReference type="ARBA" id="ARBA00006738"/>
    </source>
</evidence>
<dbReference type="HAMAP" id="MF_00048">
    <property type="entry name" value="UPF0102"/>
    <property type="match status" value="1"/>
</dbReference>
<dbReference type="Pfam" id="PF02021">
    <property type="entry name" value="UPF0102"/>
    <property type="match status" value="1"/>
</dbReference>
<proteinExistence type="inferred from homology"/>
<evidence type="ECO:0000313" key="4">
    <source>
        <dbReference type="Proteomes" id="UP000262142"/>
    </source>
</evidence>
<dbReference type="OrthoDB" id="9802516at2"/>
<gene>
    <name evidence="3" type="ORF">SAMEA104719789_00324</name>
</gene>
<comment type="similarity">
    <text evidence="1 2">Belongs to the UPF0102 family.</text>
</comment>
<organism evidence="3 4">
    <name type="scientific">Candidatus Ornithobacterium hominis</name>
    <dbReference type="NCBI Taxonomy" id="2497989"/>
    <lineage>
        <taxon>Bacteria</taxon>
        <taxon>Pseudomonadati</taxon>
        <taxon>Bacteroidota</taxon>
        <taxon>Flavobacteriia</taxon>
        <taxon>Flavobacteriales</taxon>
        <taxon>Weeksellaceae</taxon>
        <taxon>Ornithobacterium</taxon>
    </lineage>
</organism>
<dbReference type="Proteomes" id="UP000262142">
    <property type="component" value="Unassembled WGS sequence"/>
</dbReference>
<dbReference type="InterPro" id="IPR003509">
    <property type="entry name" value="UPF0102_YraN-like"/>
</dbReference>
<evidence type="ECO:0000313" key="3">
    <source>
        <dbReference type="EMBL" id="SZD71229.1"/>
    </source>
</evidence>